<dbReference type="PROSITE" id="PS50977">
    <property type="entry name" value="HTH_TETR_2"/>
    <property type="match status" value="1"/>
</dbReference>
<dbReference type="Gene3D" id="1.10.357.10">
    <property type="entry name" value="Tetracycline Repressor, domain 2"/>
    <property type="match status" value="1"/>
</dbReference>
<keyword evidence="5" id="KW-1185">Reference proteome</keyword>
<dbReference type="KEGG" id="ocy:OSSY52_15550"/>
<evidence type="ECO:0000259" key="3">
    <source>
        <dbReference type="PROSITE" id="PS50977"/>
    </source>
</evidence>
<evidence type="ECO:0000256" key="1">
    <source>
        <dbReference type="ARBA" id="ARBA00023125"/>
    </source>
</evidence>
<reference evidence="4 5" key="1">
    <citation type="submission" date="2018-06" db="EMBL/GenBank/DDBJ databases">
        <title>Genome sequencing of Oceanotoga sp. sy52.</title>
        <authorList>
            <person name="Mori K."/>
        </authorList>
    </citation>
    <scope>NUCLEOTIDE SEQUENCE [LARGE SCALE GENOMIC DNA]</scope>
    <source>
        <strain evidence="5">sy52</strain>
    </source>
</reference>
<evidence type="ECO:0000313" key="4">
    <source>
        <dbReference type="EMBL" id="BBE31414.1"/>
    </source>
</evidence>
<dbReference type="EMBL" id="AP018712">
    <property type="protein sequence ID" value="BBE31414.1"/>
    <property type="molecule type" value="Genomic_DNA"/>
</dbReference>
<accession>A0A7G1G867</accession>
<name>A0A7G1G867_9BACT</name>
<protein>
    <recommendedName>
        <fullName evidence="3">HTH tetR-type domain-containing protein</fullName>
    </recommendedName>
</protein>
<feature type="DNA-binding region" description="H-T-H motif" evidence="2">
    <location>
        <begin position="34"/>
        <end position="53"/>
    </location>
</feature>
<dbReference type="RefSeq" id="WP_190613931.1">
    <property type="nucleotide sequence ID" value="NZ_AP018712.1"/>
</dbReference>
<organism evidence="4 5">
    <name type="scientific">Tepiditoga spiralis</name>
    <dbReference type="NCBI Taxonomy" id="2108365"/>
    <lineage>
        <taxon>Bacteria</taxon>
        <taxon>Thermotogati</taxon>
        <taxon>Thermotogota</taxon>
        <taxon>Thermotogae</taxon>
        <taxon>Petrotogales</taxon>
        <taxon>Petrotogaceae</taxon>
        <taxon>Tepiditoga</taxon>
    </lineage>
</organism>
<gene>
    <name evidence="4" type="ORF">OSSY52_15550</name>
</gene>
<dbReference type="Proteomes" id="UP000516361">
    <property type="component" value="Chromosome"/>
</dbReference>
<dbReference type="InterPro" id="IPR009057">
    <property type="entry name" value="Homeodomain-like_sf"/>
</dbReference>
<evidence type="ECO:0000313" key="5">
    <source>
        <dbReference type="Proteomes" id="UP000516361"/>
    </source>
</evidence>
<sequence length="197" mass="23340">MKKIYQKKSTKKKLEKLIEYSKIELVEQGFSKFNLNKVINSSGISKATFYKNYKSKQNFILIVIKNIIDEFVTPLKEFLNAINDIEEIINLIENYNLDPQKLLKEYPIKDLFYNHETAKFINEYYYKTFENIILEKIIISQKNGTIRNDVDPKFIFEFLTSIIKGIGHMIEDDDFKKIVDNYKKLILSALKTNEVEK</sequence>
<dbReference type="InterPro" id="IPR001647">
    <property type="entry name" value="HTH_TetR"/>
</dbReference>
<dbReference type="InterPro" id="IPR036271">
    <property type="entry name" value="Tet_transcr_reg_TetR-rel_C_sf"/>
</dbReference>
<evidence type="ECO:0000256" key="2">
    <source>
        <dbReference type="PROSITE-ProRule" id="PRU00335"/>
    </source>
</evidence>
<feature type="domain" description="HTH tetR-type" evidence="3">
    <location>
        <begin position="11"/>
        <end position="71"/>
    </location>
</feature>
<dbReference type="AlphaFoldDB" id="A0A7G1G867"/>
<dbReference type="SUPFAM" id="SSF48498">
    <property type="entry name" value="Tetracyclin repressor-like, C-terminal domain"/>
    <property type="match status" value="1"/>
</dbReference>
<dbReference type="GO" id="GO:0003677">
    <property type="term" value="F:DNA binding"/>
    <property type="evidence" value="ECO:0007669"/>
    <property type="project" value="UniProtKB-UniRule"/>
</dbReference>
<proteinExistence type="predicted"/>
<dbReference type="InParanoid" id="A0A7G1G867"/>
<dbReference type="SUPFAM" id="SSF46689">
    <property type="entry name" value="Homeodomain-like"/>
    <property type="match status" value="1"/>
</dbReference>
<keyword evidence="1 2" id="KW-0238">DNA-binding</keyword>